<organism evidence="1 2">
    <name type="scientific">Cercopithifilaria johnstoni</name>
    <dbReference type="NCBI Taxonomy" id="2874296"/>
    <lineage>
        <taxon>Eukaryota</taxon>
        <taxon>Metazoa</taxon>
        <taxon>Ecdysozoa</taxon>
        <taxon>Nematoda</taxon>
        <taxon>Chromadorea</taxon>
        <taxon>Rhabditida</taxon>
        <taxon>Spirurina</taxon>
        <taxon>Spiruromorpha</taxon>
        <taxon>Filarioidea</taxon>
        <taxon>Onchocercidae</taxon>
        <taxon>Cercopithifilaria</taxon>
    </lineage>
</organism>
<reference evidence="1" key="1">
    <citation type="submission" date="2021-09" db="EMBL/GenBank/DDBJ databases">
        <authorList>
            <consortium name="Pathogen Informatics"/>
        </authorList>
    </citation>
    <scope>NUCLEOTIDE SEQUENCE</scope>
</reference>
<evidence type="ECO:0000313" key="1">
    <source>
        <dbReference type="EMBL" id="CAG9531123.1"/>
    </source>
</evidence>
<sequence>MDRPEMCSISLESTWSYWIKIQQIGFDTSVAFEDSTIHFLIRIYSTDEKRYFAAFEEPKLLTGDIYHQIRQNDSTQKLKFYDITAA</sequence>
<gene>
    <name evidence="1" type="ORF">CJOHNSTONI_LOCUS1547</name>
</gene>
<evidence type="ECO:0000313" key="2">
    <source>
        <dbReference type="Proteomes" id="UP000746747"/>
    </source>
</evidence>
<protein>
    <submittedName>
        <fullName evidence="1">Uncharacterized protein</fullName>
    </submittedName>
</protein>
<comment type="caution">
    <text evidence="1">The sequence shown here is derived from an EMBL/GenBank/DDBJ whole genome shotgun (WGS) entry which is preliminary data.</text>
</comment>
<keyword evidence="2" id="KW-1185">Reference proteome</keyword>
<dbReference type="Proteomes" id="UP000746747">
    <property type="component" value="Unassembled WGS sequence"/>
</dbReference>
<dbReference type="EMBL" id="CAKAEH010000467">
    <property type="protein sequence ID" value="CAG9531123.1"/>
    <property type="molecule type" value="Genomic_DNA"/>
</dbReference>
<proteinExistence type="predicted"/>
<accession>A0A8J2LW98</accession>
<name>A0A8J2LW98_9BILA</name>
<dbReference type="AlphaFoldDB" id="A0A8J2LW98"/>